<reference evidence="1 2" key="1">
    <citation type="submission" date="2020-04" db="EMBL/GenBank/DDBJ databases">
        <title>Chromosome-level genome assembly of a cyprinid fish Onychostoma macrolepis by integration of Nanopore Sequencing, Bionano and Hi-C technology.</title>
        <authorList>
            <person name="Wang D."/>
        </authorList>
    </citation>
    <scope>NUCLEOTIDE SEQUENCE [LARGE SCALE GENOMIC DNA]</scope>
    <source>
        <strain evidence="1">SWU-2019</strain>
        <tissue evidence="1">Muscle</tissue>
    </source>
</reference>
<evidence type="ECO:0000313" key="1">
    <source>
        <dbReference type="EMBL" id="KAF4102442.1"/>
    </source>
</evidence>
<sequence length="74" mass="7840">MEDAGTELCSLAASGDLEGLEIWQLAGVDMTICSYDGQIPIEVARASGCEEVVEFLKQATLYQAQVTGCLQVIG</sequence>
<organism evidence="1 2">
    <name type="scientific">Onychostoma macrolepis</name>
    <dbReference type="NCBI Taxonomy" id="369639"/>
    <lineage>
        <taxon>Eukaryota</taxon>
        <taxon>Metazoa</taxon>
        <taxon>Chordata</taxon>
        <taxon>Craniata</taxon>
        <taxon>Vertebrata</taxon>
        <taxon>Euteleostomi</taxon>
        <taxon>Actinopterygii</taxon>
        <taxon>Neopterygii</taxon>
        <taxon>Teleostei</taxon>
        <taxon>Ostariophysi</taxon>
        <taxon>Cypriniformes</taxon>
        <taxon>Cyprinidae</taxon>
        <taxon>Acrossocheilinae</taxon>
        <taxon>Onychostoma</taxon>
    </lineage>
</organism>
<evidence type="ECO:0000313" key="2">
    <source>
        <dbReference type="Proteomes" id="UP000579812"/>
    </source>
</evidence>
<name>A0A7J6C9F6_9TELE</name>
<dbReference type="AlphaFoldDB" id="A0A7J6C9F6"/>
<dbReference type="SUPFAM" id="SSF48403">
    <property type="entry name" value="Ankyrin repeat"/>
    <property type="match status" value="1"/>
</dbReference>
<comment type="caution">
    <text evidence="1">The sequence shown here is derived from an EMBL/GenBank/DDBJ whole genome shotgun (WGS) entry which is preliminary data.</text>
</comment>
<keyword evidence="2" id="KW-1185">Reference proteome</keyword>
<dbReference type="Gene3D" id="1.25.40.20">
    <property type="entry name" value="Ankyrin repeat-containing domain"/>
    <property type="match status" value="1"/>
</dbReference>
<protein>
    <submittedName>
        <fullName evidence="1">Uncharacterized protein</fullName>
    </submittedName>
</protein>
<accession>A0A7J6C9F6</accession>
<dbReference type="EMBL" id="JAAMOB010000017">
    <property type="protein sequence ID" value="KAF4102442.1"/>
    <property type="molecule type" value="Genomic_DNA"/>
</dbReference>
<proteinExistence type="predicted"/>
<dbReference type="Proteomes" id="UP000579812">
    <property type="component" value="Unassembled WGS sequence"/>
</dbReference>
<gene>
    <name evidence="1" type="ORF">G5714_017242</name>
</gene>
<dbReference type="InterPro" id="IPR036770">
    <property type="entry name" value="Ankyrin_rpt-contain_sf"/>
</dbReference>